<proteinExistence type="predicted"/>
<reference evidence="3" key="1">
    <citation type="submission" date="2016-10" db="EMBL/GenBank/DDBJ databases">
        <authorList>
            <person name="Varghese N."/>
            <person name="Submissions S."/>
        </authorList>
    </citation>
    <scope>NUCLEOTIDE SEQUENCE [LARGE SCALE GENOMIC DNA]</scope>
    <source>
        <strain evidence="3">DSM 44498</strain>
    </source>
</reference>
<dbReference type="Proteomes" id="UP000183561">
    <property type="component" value="Unassembled WGS sequence"/>
</dbReference>
<organism evidence="2 3">
    <name type="scientific">Rhodococcus koreensis</name>
    <dbReference type="NCBI Taxonomy" id="99653"/>
    <lineage>
        <taxon>Bacteria</taxon>
        <taxon>Bacillati</taxon>
        <taxon>Actinomycetota</taxon>
        <taxon>Actinomycetes</taxon>
        <taxon>Mycobacteriales</taxon>
        <taxon>Nocardiaceae</taxon>
        <taxon>Rhodococcus</taxon>
    </lineage>
</organism>
<name>A0A1H4M5H1_9NOCA</name>
<keyword evidence="3" id="KW-1185">Reference proteome</keyword>
<feature type="compositionally biased region" description="Basic and acidic residues" evidence="1">
    <location>
        <begin position="79"/>
        <end position="94"/>
    </location>
</feature>
<evidence type="ECO:0000313" key="2">
    <source>
        <dbReference type="EMBL" id="SEB78236.1"/>
    </source>
</evidence>
<sequence length="94" mass="9782">MMTSGHGAGAGEPLDVGDRVLAAADLGGFLRPRIRRGTPGVVIGCRFDGLLAVHFANGRVQHASPDELQLAAAPPPAYREVDDPPSDRGCPRSP</sequence>
<accession>A0A1H4M5H1</accession>
<dbReference type="AlphaFoldDB" id="A0A1H4M5H1"/>
<evidence type="ECO:0008006" key="4">
    <source>
        <dbReference type="Google" id="ProtNLM"/>
    </source>
</evidence>
<protein>
    <recommendedName>
        <fullName evidence="4">DUF4314 domain-containing protein</fullName>
    </recommendedName>
</protein>
<dbReference type="EMBL" id="FNSV01000005">
    <property type="protein sequence ID" value="SEB78236.1"/>
    <property type="molecule type" value="Genomic_DNA"/>
</dbReference>
<evidence type="ECO:0000313" key="3">
    <source>
        <dbReference type="Proteomes" id="UP000183561"/>
    </source>
</evidence>
<evidence type="ECO:0000256" key="1">
    <source>
        <dbReference type="SAM" id="MobiDB-lite"/>
    </source>
</evidence>
<feature type="region of interest" description="Disordered" evidence="1">
    <location>
        <begin position="72"/>
        <end position="94"/>
    </location>
</feature>
<gene>
    <name evidence="2" type="ORF">SAMN04490239_1640</name>
</gene>